<evidence type="ECO:0000256" key="1">
    <source>
        <dbReference type="SAM" id="MobiDB-lite"/>
    </source>
</evidence>
<dbReference type="STRING" id="139420.A0A371CT09"/>
<accession>A0A371CT09</accession>
<feature type="region of interest" description="Disordered" evidence="1">
    <location>
        <begin position="606"/>
        <end position="634"/>
    </location>
</feature>
<evidence type="ECO:0000313" key="5">
    <source>
        <dbReference type="Proteomes" id="UP000256964"/>
    </source>
</evidence>
<dbReference type="PANTHER" id="PTHR10622">
    <property type="entry name" value="HET DOMAIN-CONTAINING PROTEIN"/>
    <property type="match status" value="1"/>
</dbReference>
<dbReference type="InterPro" id="IPR010730">
    <property type="entry name" value="HET"/>
</dbReference>
<dbReference type="PANTHER" id="PTHR10622:SF10">
    <property type="entry name" value="HET DOMAIN-CONTAINING PROTEIN"/>
    <property type="match status" value="1"/>
</dbReference>
<evidence type="ECO:0000259" key="3">
    <source>
        <dbReference type="Pfam" id="PF26640"/>
    </source>
</evidence>
<keyword evidence="5" id="KW-1185">Reference proteome</keyword>
<feature type="compositionally biased region" description="Polar residues" evidence="1">
    <location>
        <begin position="623"/>
        <end position="634"/>
    </location>
</feature>
<dbReference type="AlphaFoldDB" id="A0A371CT09"/>
<organism evidence="4 5">
    <name type="scientific">Lentinus brumalis</name>
    <dbReference type="NCBI Taxonomy" id="2498619"/>
    <lineage>
        <taxon>Eukaryota</taxon>
        <taxon>Fungi</taxon>
        <taxon>Dikarya</taxon>
        <taxon>Basidiomycota</taxon>
        <taxon>Agaricomycotina</taxon>
        <taxon>Agaricomycetes</taxon>
        <taxon>Polyporales</taxon>
        <taxon>Polyporaceae</taxon>
        <taxon>Lentinus</taxon>
    </lineage>
</organism>
<gene>
    <name evidence="4" type="ORF">OH76DRAFT_1487900</name>
</gene>
<dbReference type="Pfam" id="PF26640">
    <property type="entry name" value="DUF8212"/>
    <property type="match status" value="1"/>
</dbReference>
<name>A0A371CT09_9APHY</name>
<evidence type="ECO:0000313" key="4">
    <source>
        <dbReference type="EMBL" id="RDX43428.1"/>
    </source>
</evidence>
<dbReference type="Proteomes" id="UP000256964">
    <property type="component" value="Unassembled WGS sequence"/>
</dbReference>
<proteinExistence type="predicted"/>
<feature type="domain" description="Heterokaryon incompatibility" evidence="2">
    <location>
        <begin position="24"/>
        <end position="116"/>
    </location>
</feature>
<dbReference type="EMBL" id="KZ857465">
    <property type="protein sequence ID" value="RDX43428.1"/>
    <property type="molecule type" value="Genomic_DNA"/>
</dbReference>
<evidence type="ECO:0000259" key="2">
    <source>
        <dbReference type="Pfam" id="PF06985"/>
    </source>
</evidence>
<sequence length="652" mass="75152">MWLLSTDRAELHFFPSPQDVEGGYAILSHVWDKNEQTYQDLKALQRRCARAGKNPRELACKKLRRSCEIAQQHGYQWVWIDTCCIDKTSSAELSEATNSMFRYYSLAKVCYAYLKDVPTLYAYRSRMDQPSPFESSIWHTRGWTLQELIAPRFVVFLSMTWELLGSKSDLADNVEKATGIPASLLRLERSLTDYSIAQRMSWAADRQTTRLEDEAYSLLGIFDLHIPTLYGEGRNAFQRLQEEILRRNQDTTLFAWGEFWEMEDLPDHRSDPDTRSRLFASSPTDFRACRTLTYRSREVTTNRRFLPILRRSVSMGKAKGAMTFTLTPHGVLAHIPVVTFRGHVYADLSWSTAEVAYGHTSRWRWEGVARILLILRPYSHNPDRSRPSYTVGYLYFGNKHRRLVAPPDDVFRKRGTTQWKDVYLIHDVPESTVDRPDPLIDIPFNHNLTAPFRFPPENVWTFVNSLGQLPVSHPTVEISARNAAMPWAGPAIFTFSRPKSLHYPPITLEVGWCSSGHSLWAMAYSLYPVETLMTAAPREHSCPADHLAEWFDLKKTFEVFRKELWLGMLSAYRTIVVVITLSFTPCRLNPQSLVLHASAETIQLLPQRTTKGPPPPKEVYRSLQRSVSTSPPQSISYVRRPLRMPLDHSHFE</sequence>
<dbReference type="OrthoDB" id="2725358at2759"/>
<dbReference type="InterPro" id="IPR058525">
    <property type="entry name" value="DUF8212"/>
</dbReference>
<protein>
    <submittedName>
        <fullName evidence="4">HET-domain-containing protein</fullName>
    </submittedName>
</protein>
<dbReference type="Pfam" id="PF06985">
    <property type="entry name" value="HET"/>
    <property type="match status" value="1"/>
</dbReference>
<reference evidence="4 5" key="1">
    <citation type="journal article" date="2018" name="Biotechnol. Biofuels">
        <title>Integrative visual omics of the white-rot fungus Polyporus brumalis exposes the biotechnological potential of its oxidative enzymes for delignifying raw plant biomass.</title>
        <authorList>
            <person name="Miyauchi S."/>
            <person name="Rancon A."/>
            <person name="Drula E."/>
            <person name="Hage H."/>
            <person name="Chaduli D."/>
            <person name="Favel A."/>
            <person name="Grisel S."/>
            <person name="Henrissat B."/>
            <person name="Herpoel-Gimbert I."/>
            <person name="Ruiz-Duenas F.J."/>
            <person name="Chevret D."/>
            <person name="Hainaut M."/>
            <person name="Lin J."/>
            <person name="Wang M."/>
            <person name="Pangilinan J."/>
            <person name="Lipzen A."/>
            <person name="Lesage-Meessen L."/>
            <person name="Navarro D."/>
            <person name="Riley R."/>
            <person name="Grigoriev I.V."/>
            <person name="Zhou S."/>
            <person name="Raouche S."/>
            <person name="Rosso M.N."/>
        </authorList>
    </citation>
    <scope>NUCLEOTIDE SEQUENCE [LARGE SCALE GENOMIC DNA]</scope>
    <source>
        <strain evidence="4 5">BRFM 1820</strain>
    </source>
</reference>
<feature type="domain" description="DUF8212" evidence="3">
    <location>
        <begin position="235"/>
        <end position="342"/>
    </location>
</feature>